<comment type="caution">
    <text evidence="2">The sequence shown here is derived from an EMBL/GenBank/DDBJ whole genome shotgun (WGS) entry which is preliminary data.</text>
</comment>
<dbReference type="Pfam" id="PF00144">
    <property type="entry name" value="Beta-lactamase"/>
    <property type="match status" value="1"/>
</dbReference>
<dbReference type="Gene3D" id="3.40.710.10">
    <property type="entry name" value="DD-peptidase/beta-lactamase superfamily"/>
    <property type="match status" value="1"/>
</dbReference>
<evidence type="ECO:0000313" key="3">
    <source>
        <dbReference type="Proteomes" id="UP001285263"/>
    </source>
</evidence>
<dbReference type="EMBL" id="JAXCLA010000001">
    <property type="protein sequence ID" value="MDY0743369.1"/>
    <property type="molecule type" value="Genomic_DNA"/>
</dbReference>
<sequence>MTPSDTPTPTGLAAIDALLQPFNRSNAPGLIVGIVREGHAIYRRGIGLACIEQGVAMSPRTRVRIASTSKHFTSLALLLLAEEGRLGVDDLIYQYLPELPRLHPAGPTLRQLMQHTGGWRTDMAALLQGLALEPVADWTLPISAAGGELNFEPGSRMIYSNTGYQLLARVIERISGQVFGDFLRERIFEPLGMRDTESLTSDFEVRPGMALQYQVLPPSVGGGGLRRGMYPGELRGSGSLVSTVDDMLRWLAHMRSPSKIVGSPDSWAQMLELPTLSTGTTLPYALGLFRHDYRGVEVIHHSGAVLGATSQMITVPSHGLDIMIMVNGAAVSPVALGFQIIDALLGDALLGPPIEPVPTAAHAALPGQRYHSAETGALLSFEDLAGKLGLAWIGGRAAPLRRAGDQALLACEDTALNPVLIDLEQLRGDTAPDTITISDGGHLLRCERLPTVAVGIPADELTGLYRVPDLGTDVRVQVEGDSITMRLQGAYGRNAYRLRPLSADVMLADPLDPLFAALGGYGVVNIDRAAGRVSGLRLDAPRVRHLRFIKEQAAA</sequence>
<dbReference type="Proteomes" id="UP001285263">
    <property type="component" value="Unassembled WGS sequence"/>
</dbReference>
<reference evidence="2 3" key="1">
    <citation type="submission" date="2023-11" db="EMBL/GenBank/DDBJ databases">
        <title>Paucibacter sp. nov., isolated from fresh soil in Korea.</title>
        <authorList>
            <person name="Le N.T.T."/>
        </authorList>
    </citation>
    <scope>NUCLEOTIDE SEQUENCE [LARGE SCALE GENOMIC DNA]</scope>
    <source>
        <strain evidence="2 3">R3-3</strain>
    </source>
</reference>
<dbReference type="EC" id="3.1.1.103" evidence="2"/>
<keyword evidence="2" id="KW-0378">Hydrolase</keyword>
<keyword evidence="3" id="KW-1185">Reference proteome</keyword>
<name>A0ABU5DDP2_9BURK</name>
<accession>A0ABU5DDP2</accession>
<dbReference type="InterPro" id="IPR012338">
    <property type="entry name" value="Beta-lactam/transpept-like"/>
</dbReference>
<protein>
    <submittedName>
        <fullName evidence="2">Serine hydrolase domain-containing protein</fullName>
        <ecNumber evidence="2">3.1.1.103</ecNumber>
    </submittedName>
</protein>
<feature type="domain" description="Beta-lactamase-related" evidence="1">
    <location>
        <begin position="16"/>
        <end position="330"/>
    </location>
</feature>
<dbReference type="InterPro" id="IPR001466">
    <property type="entry name" value="Beta-lactam-related"/>
</dbReference>
<dbReference type="GO" id="GO:0016787">
    <property type="term" value="F:hydrolase activity"/>
    <property type="evidence" value="ECO:0007669"/>
    <property type="project" value="UniProtKB-KW"/>
</dbReference>
<dbReference type="SUPFAM" id="SSF56601">
    <property type="entry name" value="beta-lactamase/transpeptidase-like"/>
    <property type="match status" value="1"/>
</dbReference>
<gene>
    <name evidence="2" type="ORF">SNE35_02585</name>
</gene>
<organism evidence="2 3">
    <name type="scientific">Roseateles agri</name>
    <dbReference type="NCBI Taxonomy" id="3098619"/>
    <lineage>
        <taxon>Bacteria</taxon>
        <taxon>Pseudomonadati</taxon>
        <taxon>Pseudomonadota</taxon>
        <taxon>Betaproteobacteria</taxon>
        <taxon>Burkholderiales</taxon>
        <taxon>Sphaerotilaceae</taxon>
        <taxon>Roseateles</taxon>
    </lineage>
</organism>
<dbReference type="RefSeq" id="WP_320421244.1">
    <property type="nucleotide sequence ID" value="NZ_JAXCLA010000001.1"/>
</dbReference>
<dbReference type="InterPro" id="IPR050491">
    <property type="entry name" value="AmpC-like"/>
</dbReference>
<evidence type="ECO:0000313" key="2">
    <source>
        <dbReference type="EMBL" id="MDY0743369.1"/>
    </source>
</evidence>
<dbReference type="PANTHER" id="PTHR46825">
    <property type="entry name" value="D-ALANYL-D-ALANINE-CARBOXYPEPTIDASE/ENDOPEPTIDASE AMPH"/>
    <property type="match status" value="1"/>
</dbReference>
<evidence type="ECO:0000259" key="1">
    <source>
        <dbReference type="Pfam" id="PF00144"/>
    </source>
</evidence>
<dbReference type="PANTHER" id="PTHR46825:SF9">
    <property type="entry name" value="BETA-LACTAMASE-RELATED DOMAIN-CONTAINING PROTEIN"/>
    <property type="match status" value="1"/>
</dbReference>
<proteinExistence type="predicted"/>